<dbReference type="Gene3D" id="3.10.105.10">
    <property type="entry name" value="Dipeptide-binding Protein, Domain 3"/>
    <property type="match status" value="1"/>
</dbReference>
<evidence type="ECO:0000256" key="1">
    <source>
        <dbReference type="SAM" id="MobiDB-lite"/>
    </source>
</evidence>
<sequence>MRNSKVRLAAALVAAGALSLTAACSSGNGGGGNGGGSKGNTGGPKATVPNYGLGTAADSTGPAPAVAGAVKGGTVQDMDQAGFDYLDPGQQYVSDQLSVSVLYARTLTGYKIDPKTGKTILVGDMATDTGKMSDGGKTWTYTLKDGLKFDDGTPITSKDIKYSIERLYADFETQGPQYLQSWLYGPDYRKLYKGPYTGQEIPDTILATPDEKTIVFHFKDAHADAPYAMAMPVTAPVEKSKDDKGAYNNHPVSSGPYMIASYKSGKSLVFKRNPYWDPKTDPIRNAYPDSWNFQLGIQQPGLTQRIMAGSGDDKNAIDLSGVADPSQMSTLVGGGQYKSRTVNEYQPYVETLDINTKRITNPKVRQAIAYAFPMAQVQQAFGGAAQGDLGTTLISPTVAGWKQFDPFGKLAKPTGDVEKAKALLAEAGQPHPKLVFPYANTPKWQNISLTVANALEKAGFQVVRKPIDPTSFYTVVGKVNNQYDIYRTGWGADWPNASTVVPPTMDGRNLQDGTNNYAFLNDPHINSEIDRIKAITDLNQQAAEWEKLSEYSLQTDTAQVPFLFDKYFNVYGSGLGGVTFNSVIGTINASSVFVKQ</sequence>
<evidence type="ECO:0000256" key="2">
    <source>
        <dbReference type="SAM" id="SignalP"/>
    </source>
</evidence>
<evidence type="ECO:0000259" key="3">
    <source>
        <dbReference type="Pfam" id="PF00496"/>
    </source>
</evidence>
<feature type="compositionally biased region" description="Gly residues" evidence="1">
    <location>
        <begin position="28"/>
        <end position="42"/>
    </location>
</feature>
<dbReference type="Pfam" id="PF00496">
    <property type="entry name" value="SBP_bac_5"/>
    <property type="match status" value="1"/>
</dbReference>
<keyword evidence="5" id="KW-1185">Reference proteome</keyword>
<dbReference type="PANTHER" id="PTHR30290:SF83">
    <property type="entry name" value="ABC TRANSPORTER SUBSTRATE-BINDING PROTEIN"/>
    <property type="match status" value="1"/>
</dbReference>
<dbReference type="InterPro" id="IPR030678">
    <property type="entry name" value="Peptide/Ni-bd"/>
</dbReference>
<dbReference type="InterPro" id="IPR000914">
    <property type="entry name" value="SBP_5_dom"/>
</dbReference>
<dbReference type="CDD" id="cd08506">
    <property type="entry name" value="PBP2_clavulanate_OppA2"/>
    <property type="match status" value="1"/>
</dbReference>
<dbReference type="Gene3D" id="3.40.190.10">
    <property type="entry name" value="Periplasmic binding protein-like II"/>
    <property type="match status" value="1"/>
</dbReference>
<dbReference type="PIRSF" id="PIRSF002741">
    <property type="entry name" value="MppA"/>
    <property type="match status" value="1"/>
</dbReference>
<feature type="domain" description="Solute-binding protein family 5" evidence="3">
    <location>
        <begin position="122"/>
        <end position="507"/>
    </location>
</feature>
<reference evidence="4 5" key="1">
    <citation type="submission" date="2016-10" db="EMBL/GenBank/DDBJ databases">
        <authorList>
            <person name="de Groot N.N."/>
        </authorList>
    </citation>
    <scope>NUCLEOTIDE SEQUENCE [LARGE SCALE GENOMIC DNA]</scope>
    <source>
        <strain evidence="4 5">CGMCC 4.2026</strain>
    </source>
</reference>
<protein>
    <submittedName>
        <fullName evidence="4">Peptide/nickel transport system substrate-binding protein</fullName>
    </submittedName>
</protein>
<name>A0A1H8HBZ7_9ACTN</name>
<evidence type="ECO:0000313" key="5">
    <source>
        <dbReference type="Proteomes" id="UP000181951"/>
    </source>
</evidence>
<accession>A0A1H8HBZ7</accession>
<organism evidence="4 5">
    <name type="scientific">Actinacidiphila rubida</name>
    <dbReference type="NCBI Taxonomy" id="310780"/>
    <lineage>
        <taxon>Bacteria</taxon>
        <taxon>Bacillati</taxon>
        <taxon>Actinomycetota</taxon>
        <taxon>Actinomycetes</taxon>
        <taxon>Kitasatosporales</taxon>
        <taxon>Streptomycetaceae</taxon>
        <taxon>Actinacidiphila</taxon>
    </lineage>
</organism>
<dbReference type="PROSITE" id="PS51257">
    <property type="entry name" value="PROKAR_LIPOPROTEIN"/>
    <property type="match status" value="1"/>
</dbReference>
<dbReference type="AlphaFoldDB" id="A0A1H8HBZ7"/>
<dbReference type="GO" id="GO:0043190">
    <property type="term" value="C:ATP-binding cassette (ABC) transporter complex"/>
    <property type="evidence" value="ECO:0007669"/>
    <property type="project" value="InterPro"/>
</dbReference>
<feature type="chain" id="PRO_5038967221" evidence="2">
    <location>
        <begin position="23"/>
        <end position="596"/>
    </location>
</feature>
<evidence type="ECO:0000313" key="4">
    <source>
        <dbReference type="EMBL" id="SEN53574.1"/>
    </source>
</evidence>
<dbReference type="PANTHER" id="PTHR30290">
    <property type="entry name" value="PERIPLASMIC BINDING COMPONENT OF ABC TRANSPORTER"/>
    <property type="match status" value="1"/>
</dbReference>
<dbReference type="InterPro" id="IPR039424">
    <property type="entry name" value="SBP_5"/>
</dbReference>
<dbReference type="GO" id="GO:0015833">
    <property type="term" value="P:peptide transport"/>
    <property type="evidence" value="ECO:0007669"/>
    <property type="project" value="TreeGrafter"/>
</dbReference>
<dbReference type="SUPFAM" id="SSF53850">
    <property type="entry name" value="Periplasmic binding protein-like II"/>
    <property type="match status" value="1"/>
</dbReference>
<dbReference type="OrthoDB" id="5240629at2"/>
<dbReference type="Proteomes" id="UP000181951">
    <property type="component" value="Unassembled WGS sequence"/>
</dbReference>
<proteinExistence type="predicted"/>
<dbReference type="GO" id="GO:0042597">
    <property type="term" value="C:periplasmic space"/>
    <property type="evidence" value="ECO:0007669"/>
    <property type="project" value="UniProtKB-ARBA"/>
</dbReference>
<gene>
    <name evidence="4" type="ORF">SAMN05216267_1006160</name>
</gene>
<feature type="signal peptide" evidence="2">
    <location>
        <begin position="1"/>
        <end position="22"/>
    </location>
</feature>
<dbReference type="EMBL" id="FODD01000006">
    <property type="protein sequence ID" value="SEN53574.1"/>
    <property type="molecule type" value="Genomic_DNA"/>
</dbReference>
<dbReference type="STRING" id="310780.SAMN05216267_1006160"/>
<dbReference type="GO" id="GO:1904680">
    <property type="term" value="F:peptide transmembrane transporter activity"/>
    <property type="evidence" value="ECO:0007669"/>
    <property type="project" value="TreeGrafter"/>
</dbReference>
<feature type="region of interest" description="Disordered" evidence="1">
    <location>
        <begin position="28"/>
        <end position="55"/>
    </location>
</feature>
<dbReference type="RefSeq" id="WP_069463078.1">
    <property type="nucleotide sequence ID" value="NZ_FODD01000006.1"/>
</dbReference>
<keyword evidence="2" id="KW-0732">Signal</keyword>